<dbReference type="InterPro" id="IPR039431">
    <property type="entry name" value="Vta1/CALS_N"/>
</dbReference>
<evidence type="ECO:0000313" key="16">
    <source>
        <dbReference type="EMBL" id="KMZ57239.1"/>
    </source>
</evidence>
<dbReference type="EMBL" id="LFYR01002101">
    <property type="protein sequence ID" value="KMZ57239.1"/>
    <property type="molecule type" value="Genomic_DNA"/>
</dbReference>
<feature type="transmembrane region" description="Helical" evidence="14">
    <location>
        <begin position="490"/>
        <end position="507"/>
    </location>
</feature>
<dbReference type="GO" id="GO:0006075">
    <property type="term" value="P:(1-&gt;3)-beta-D-glucan biosynthetic process"/>
    <property type="evidence" value="ECO:0007669"/>
    <property type="project" value="InterPro"/>
</dbReference>
<evidence type="ECO:0000256" key="8">
    <source>
        <dbReference type="ARBA" id="ARBA00022960"/>
    </source>
</evidence>
<dbReference type="OMA" id="NGCAESC"/>
<evidence type="ECO:0000256" key="11">
    <source>
        <dbReference type="ARBA" id="ARBA00023316"/>
    </source>
</evidence>
<feature type="transmembrane region" description="Helical" evidence="14">
    <location>
        <begin position="605"/>
        <end position="626"/>
    </location>
</feature>
<keyword evidence="4" id="KW-1003">Cell membrane</keyword>
<reference evidence="17" key="1">
    <citation type="journal article" date="2016" name="Nature">
        <title>The genome of the seagrass Zostera marina reveals angiosperm adaptation to the sea.</title>
        <authorList>
            <person name="Olsen J.L."/>
            <person name="Rouze P."/>
            <person name="Verhelst B."/>
            <person name="Lin Y.-C."/>
            <person name="Bayer T."/>
            <person name="Collen J."/>
            <person name="Dattolo E."/>
            <person name="De Paoli E."/>
            <person name="Dittami S."/>
            <person name="Maumus F."/>
            <person name="Michel G."/>
            <person name="Kersting A."/>
            <person name="Lauritano C."/>
            <person name="Lohaus R."/>
            <person name="Toepel M."/>
            <person name="Tonon T."/>
            <person name="Vanneste K."/>
            <person name="Amirebrahimi M."/>
            <person name="Brakel J."/>
            <person name="Bostroem C."/>
            <person name="Chovatia M."/>
            <person name="Grimwood J."/>
            <person name="Jenkins J.W."/>
            <person name="Jueterbock A."/>
            <person name="Mraz A."/>
            <person name="Stam W.T."/>
            <person name="Tice H."/>
            <person name="Bornberg-Bauer E."/>
            <person name="Green P.J."/>
            <person name="Pearson G.A."/>
            <person name="Procaccini G."/>
            <person name="Duarte C.M."/>
            <person name="Schmutz J."/>
            <person name="Reusch T.B.H."/>
            <person name="Van de Peer Y."/>
        </authorList>
    </citation>
    <scope>NUCLEOTIDE SEQUENCE [LARGE SCALE GENOMIC DNA]</scope>
    <source>
        <strain evidence="17">cv. Finnish</strain>
    </source>
</reference>
<dbReference type="InterPro" id="IPR003440">
    <property type="entry name" value="Glyco_trans_48_dom"/>
</dbReference>
<keyword evidence="7 14" id="KW-0812">Transmembrane</keyword>
<dbReference type="EC" id="2.4.1.34" evidence="3"/>
<accession>A0A0K9NKE4</accession>
<evidence type="ECO:0000256" key="7">
    <source>
        <dbReference type="ARBA" id="ARBA00022692"/>
    </source>
</evidence>
<dbReference type="STRING" id="29655.A0A0K9NKE4"/>
<dbReference type="Pfam" id="PF25968">
    <property type="entry name" value="CALS1"/>
    <property type="match status" value="1"/>
</dbReference>
<evidence type="ECO:0000256" key="14">
    <source>
        <dbReference type="SAM" id="Phobius"/>
    </source>
</evidence>
<dbReference type="GO" id="GO:0000148">
    <property type="term" value="C:1,3-beta-D-glucan synthase complex"/>
    <property type="evidence" value="ECO:0007669"/>
    <property type="project" value="InterPro"/>
</dbReference>
<sequence>MASSSGKKLPVEGASMPSRKMTRMHTIFDVPDDDTTAIDSELVPSSLASIAPVLRVANEIEQFNPRVAYLCRFHAFERAHNLDPTSSGRGVRQFKTYLLHRLEKDEVETKPQLAKNDPREIQKFYQWYYEQYIKEGPIKRKPEEMAKHYQIAFVLYDVLKTVVPSEKVEDEITRYAKEVERNKVHYAQYNILPLHASGSKPPIMELPEIKAAIHALSKIDNLPMPRVHPTVETHNKMDGYMMAEGGEKVIHDLIDWLWLTFGFQKGNVENQKEHLILLLANIDIRNKPHDEYSLLDSETVKNLLDKVFKNYCSWRAYIHCKTNLKFPANADKQQLQLLYIGLYFLIWGEASNVRFMPECLCYIFHNMADEMHGILFGNVQPTHQGDESFLREVISPIYQVMHKEVQRNKGGTASHSKWRNYDDLNEYFWSKNCFKLGWPMKADADFFVQTVEQKPRTEHRDQVPMGRRKPKTNFVELRTFSHLFRSFDRMWIFLIMAFQAMVIIAWSPSGSPSSLFDPDVFKNVTSIFITAALLNFLQATLDIILSWKAWGSMKYNQIIRFFLKFLVASMWLVVLPIGYSSSVQNPSGLVRSFSNWVGNWQSQSFYSLAVIIYLLPNIFSALFFVVPPLRKSVERSNWHFITLLLWWAQPKQFVGRGMHEDMFTLLKYTLFWILLLISKLAFSFYVEISPLIEPTKLIMDLRITNYAWHEFFPNSRYNIGVVVSIWAPIVLVYFMDTQIWYAIFSTIFGGIQGAFDHLGEIRTLGMLRSRFESVPSAFRKRLVPLSKEEARRNILDESSDRKNIAKFSQVWNELIRSLRMEDLISNEEKNLLLVPYSSGDISVVQWPPFLLASKIPIALDMAKDFKNKDDGELFRKIKYDEYMLFAVIECYETLRDILYSLLLDDEDKMVLREVCLEIDRSIHERRFLNTFRMSELLQLSEKLEKLLNLLKKNEFEDIETYKAQIINVLQDIMEIILQDVMVNGHRILQMSNAQMRGPDSYKTNPKFANVNLDQVLNMDKVIRLHLLLTVKESAINVPMNLDARRRITFFTNSLFMNMPGAPKIRNMLSFSVLTPYYKEDVLYSEDELNKENEDGISILFYLQKIYPDEWNNFLQRCEIKNETELNENMESVRQWVSYRGQTLSRTVRGMMYYRQALELQGFLDMAEDDAILVGYRATIEPGKSYHDHMTFALRSQAVADMKFTYVVSCQLYGTQKKSASPRDRGCYQNILNLMLMYPTLRVAYIDEREETVNGKSEKVYYSVLLKGGDKLDEEIYRIKLPGNPTAIGEGKPENQNHALVFTRGEALQTIDMNQDNYLEEAFKMRNVLEEFIKSRRWQDRPTILGLREHIFTGSVSSLAWFMSNQETSFVTIGQRILANPLKVRFHYGHPDVFDRIFHLTRGGVSKASRLINLSEDIFSGYNSTLRGGNITHHEYMQVGKGRDVGMNQISLFEAKVANGNGEQTLSRDVYRLGRRFDFYRMLSFYFTTVGFYFSSMITVLTMYTFLYGQLYMVMSGLERAILLDSGLQRTKSLETALASQSVFQLGLLLVLPMVMEIGLEKGFRTALADFIIMQLQLASVFFTFQLGTKAHYFGRTILHGGAKYRATGRGFVVFHAKYGDNYRMYSRSHFVKGLELLVLLVVYQVYGKSYRSSNVYLFVTMSMWFLVVSWLFAPFVFNPSGFEWQKTVDDWTDWKRWMGNRGGIGIAIDRSWESWWEDEQKHLKYTGFRGRTLDIILALRFLLYQYGIVYHLNITHHSKSILVYGLSWLVMATVLLVLKMVSMGRRRFGTDFQLMFRILKGLLFLGFISVMTVLFVVCGLTISDVFAALLAFMPTGWAILLIAQVCRPILKSIGFWDSVKELGRAYEYVMGIVIFTPIVVLSWFPFVSEFQTRLLFNQAFSRGLQISRILAGKKDSTSI</sequence>
<keyword evidence="6" id="KW-0808">Transferase</keyword>
<evidence type="ECO:0000256" key="2">
    <source>
        <dbReference type="ARBA" id="ARBA00009040"/>
    </source>
</evidence>
<comment type="subcellular location">
    <subcellularLocation>
        <location evidence="1">Cell membrane</location>
        <topology evidence="1">Multi-pass membrane protein</topology>
    </subcellularLocation>
</comment>
<dbReference type="GO" id="GO:0005886">
    <property type="term" value="C:plasma membrane"/>
    <property type="evidence" value="ECO:0000318"/>
    <property type="project" value="GO_Central"/>
</dbReference>
<protein>
    <recommendedName>
        <fullName evidence="12">1,3-beta-glucan synthase</fullName>
        <ecNumber evidence="3">2.4.1.34</ecNumber>
    </recommendedName>
    <alternativeName>
        <fullName evidence="12">1,3-beta-glucan synthase</fullName>
    </alternativeName>
</protein>
<evidence type="ECO:0000256" key="13">
    <source>
        <dbReference type="ARBA" id="ARBA00047777"/>
    </source>
</evidence>
<dbReference type="InterPro" id="IPR023175">
    <property type="entry name" value="Vta1/CALS_N_sf"/>
</dbReference>
<keyword evidence="8" id="KW-0133">Cell shape</keyword>
<dbReference type="GO" id="GO:0008360">
    <property type="term" value="P:regulation of cell shape"/>
    <property type="evidence" value="ECO:0007669"/>
    <property type="project" value="UniProtKB-KW"/>
</dbReference>
<dbReference type="Proteomes" id="UP000036987">
    <property type="component" value="Unassembled WGS sequence"/>
</dbReference>
<feature type="transmembrane region" description="Helical" evidence="14">
    <location>
        <begin position="561"/>
        <end position="579"/>
    </location>
</feature>
<evidence type="ECO:0000256" key="3">
    <source>
        <dbReference type="ARBA" id="ARBA00012589"/>
    </source>
</evidence>
<dbReference type="Gene3D" id="1.25.40.270">
    <property type="entry name" value="Vacuolar protein sorting-associated protein vta1"/>
    <property type="match status" value="1"/>
</dbReference>
<proteinExistence type="inferred from homology"/>
<evidence type="ECO:0000256" key="4">
    <source>
        <dbReference type="ARBA" id="ARBA00022475"/>
    </source>
</evidence>
<feature type="domain" description="1,3-beta-glucan synthase component FKS1-like" evidence="15">
    <location>
        <begin position="334"/>
        <end position="441"/>
    </location>
</feature>
<dbReference type="GO" id="GO:0003843">
    <property type="term" value="F:1,3-beta-D-glucan synthase activity"/>
    <property type="evidence" value="ECO:0007669"/>
    <property type="project" value="UniProtKB-EC"/>
</dbReference>
<evidence type="ECO:0000256" key="12">
    <source>
        <dbReference type="ARBA" id="ARBA00032165"/>
    </source>
</evidence>
<keyword evidence="5" id="KW-0328">Glycosyltransferase</keyword>
<dbReference type="PANTHER" id="PTHR12741">
    <property type="entry name" value="LYST-INTERACTING PROTEIN LIP5 DOPAMINE RESPONSIVE PROTEIN DRG-1"/>
    <property type="match status" value="1"/>
</dbReference>
<keyword evidence="10 14" id="KW-0472">Membrane</keyword>
<dbReference type="OrthoDB" id="1880850at2759"/>
<evidence type="ECO:0000256" key="1">
    <source>
        <dbReference type="ARBA" id="ARBA00004651"/>
    </source>
</evidence>
<feature type="transmembrane region" description="Helical" evidence="14">
    <location>
        <begin position="1484"/>
        <end position="1506"/>
    </location>
</feature>
<feature type="transmembrane region" description="Helical" evidence="14">
    <location>
        <begin position="1655"/>
        <end position="1677"/>
    </location>
</feature>
<dbReference type="GO" id="GO:0046527">
    <property type="term" value="F:glucosyltransferase activity"/>
    <property type="evidence" value="ECO:0000318"/>
    <property type="project" value="GO_Central"/>
</dbReference>
<evidence type="ECO:0000256" key="6">
    <source>
        <dbReference type="ARBA" id="ARBA00022679"/>
    </source>
</evidence>
<evidence type="ECO:0000256" key="10">
    <source>
        <dbReference type="ARBA" id="ARBA00023136"/>
    </source>
</evidence>
<comment type="caution">
    <text evidence="16">The sequence shown here is derived from an EMBL/GenBank/DDBJ whole genome shotgun (WGS) entry which is preliminary data.</text>
</comment>
<feature type="transmembrane region" description="Helical" evidence="14">
    <location>
        <begin position="1761"/>
        <end position="1781"/>
    </location>
</feature>
<dbReference type="Pfam" id="PF02364">
    <property type="entry name" value="Glucan_synthase"/>
    <property type="match status" value="1"/>
</dbReference>
<organism evidence="16 17">
    <name type="scientific">Zostera marina</name>
    <name type="common">Eelgrass</name>
    <dbReference type="NCBI Taxonomy" id="29655"/>
    <lineage>
        <taxon>Eukaryota</taxon>
        <taxon>Viridiplantae</taxon>
        <taxon>Streptophyta</taxon>
        <taxon>Embryophyta</taxon>
        <taxon>Tracheophyta</taxon>
        <taxon>Spermatophyta</taxon>
        <taxon>Magnoliopsida</taxon>
        <taxon>Liliopsida</taxon>
        <taxon>Zosteraceae</taxon>
        <taxon>Zostera</taxon>
    </lineage>
</organism>
<feature type="transmembrane region" description="Helical" evidence="14">
    <location>
        <begin position="1828"/>
        <end position="1846"/>
    </location>
</feature>
<keyword evidence="9 14" id="KW-1133">Transmembrane helix</keyword>
<keyword evidence="11" id="KW-0961">Cell wall biogenesis/degradation</keyword>
<comment type="similarity">
    <text evidence="2">Belongs to the glycosyltransferase 48 family.</text>
</comment>
<dbReference type="Pfam" id="PF04652">
    <property type="entry name" value="Vta1"/>
    <property type="match status" value="1"/>
</dbReference>
<keyword evidence="17" id="KW-1185">Reference proteome</keyword>
<feature type="transmembrane region" description="Helical" evidence="14">
    <location>
        <begin position="1802"/>
        <end position="1822"/>
    </location>
</feature>
<dbReference type="PANTHER" id="PTHR12741:SF16">
    <property type="entry name" value="CALLOSE SYNTHASE 7"/>
    <property type="match status" value="1"/>
</dbReference>
<dbReference type="Pfam" id="PF14288">
    <property type="entry name" value="FKS1_dom1"/>
    <property type="match status" value="1"/>
</dbReference>
<feature type="transmembrane region" description="Helical" evidence="14">
    <location>
        <begin position="717"/>
        <end position="735"/>
    </location>
</feature>
<dbReference type="InterPro" id="IPR026899">
    <property type="entry name" value="FKS1-like_dom1"/>
</dbReference>
<evidence type="ECO:0000313" key="17">
    <source>
        <dbReference type="Proteomes" id="UP000036987"/>
    </source>
</evidence>
<comment type="catalytic activity">
    <reaction evidence="13">
        <text>[(1-&gt;3)-beta-D-glucosyl](n) + UDP-alpha-D-glucose = [(1-&gt;3)-beta-D-glucosyl](n+1) + UDP + H(+)</text>
        <dbReference type="Rhea" id="RHEA:21476"/>
        <dbReference type="Rhea" id="RHEA-COMP:11146"/>
        <dbReference type="Rhea" id="RHEA-COMP:14303"/>
        <dbReference type="ChEBI" id="CHEBI:15378"/>
        <dbReference type="ChEBI" id="CHEBI:37671"/>
        <dbReference type="ChEBI" id="CHEBI:58223"/>
        <dbReference type="ChEBI" id="CHEBI:58885"/>
        <dbReference type="EC" id="2.4.1.34"/>
    </reaction>
</comment>
<evidence type="ECO:0000256" key="5">
    <source>
        <dbReference type="ARBA" id="ARBA00022676"/>
    </source>
</evidence>
<feature type="transmembrane region" description="Helical" evidence="14">
    <location>
        <begin position="665"/>
        <end position="686"/>
    </location>
</feature>
<gene>
    <name evidence="16" type="ORF">ZOSMA_88G00580</name>
</gene>
<evidence type="ECO:0000256" key="9">
    <source>
        <dbReference type="ARBA" id="ARBA00022989"/>
    </source>
</evidence>
<name>A0A0K9NKE4_ZOSMR</name>
<dbReference type="InterPro" id="IPR058851">
    <property type="entry name" value="CALS1_helical"/>
</dbReference>
<feature type="transmembrane region" description="Helical" evidence="14">
    <location>
        <begin position="527"/>
        <end position="549"/>
    </location>
</feature>
<dbReference type="SMART" id="SM01205">
    <property type="entry name" value="FKS1_dom1"/>
    <property type="match status" value="1"/>
</dbReference>
<evidence type="ECO:0000259" key="15">
    <source>
        <dbReference type="SMART" id="SM01205"/>
    </source>
</evidence>
<feature type="transmembrane region" description="Helical" evidence="14">
    <location>
        <begin position="1866"/>
        <end position="1886"/>
    </location>
</feature>